<proteinExistence type="predicted"/>
<keyword evidence="2" id="KW-1185">Reference proteome</keyword>
<gene>
    <name evidence="1" type="ORF">BD809_101225</name>
</gene>
<dbReference type="RefSeq" id="WP_148781102.1">
    <property type="nucleotide sequence ID" value="NZ_VNHU01000001.1"/>
</dbReference>
<dbReference type="EMBL" id="VNHU01000001">
    <property type="protein sequence ID" value="TYP77077.1"/>
    <property type="molecule type" value="Genomic_DNA"/>
</dbReference>
<organism evidence="1 2">
    <name type="scientific">Aquimarina intermedia</name>
    <dbReference type="NCBI Taxonomy" id="350814"/>
    <lineage>
        <taxon>Bacteria</taxon>
        <taxon>Pseudomonadati</taxon>
        <taxon>Bacteroidota</taxon>
        <taxon>Flavobacteriia</taxon>
        <taxon>Flavobacteriales</taxon>
        <taxon>Flavobacteriaceae</taxon>
        <taxon>Aquimarina</taxon>
    </lineage>
</organism>
<dbReference type="Proteomes" id="UP000324376">
    <property type="component" value="Unassembled WGS sequence"/>
</dbReference>
<accession>A0A5S5CCL8</accession>
<evidence type="ECO:0000313" key="1">
    <source>
        <dbReference type="EMBL" id="TYP77077.1"/>
    </source>
</evidence>
<protein>
    <recommendedName>
        <fullName evidence="3">Lipoprotein</fullName>
    </recommendedName>
</protein>
<evidence type="ECO:0008006" key="3">
    <source>
        <dbReference type="Google" id="ProtNLM"/>
    </source>
</evidence>
<sequence length="113" mass="12627">MKLLLFPGIVLILSSILLSCFPKNQPLKNAAYNSSGQGYKGTIIMSRNPSCPYLLVVSGLKDTLDPINLKDFTKNEIPTKVWVTFSNLKMKNRCNQGRPVLIQTLKNRSATEQ</sequence>
<evidence type="ECO:0000313" key="2">
    <source>
        <dbReference type="Proteomes" id="UP000324376"/>
    </source>
</evidence>
<dbReference type="PROSITE" id="PS51257">
    <property type="entry name" value="PROKAR_LIPOPROTEIN"/>
    <property type="match status" value="1"/>
</dbReference>
<dbReference type="OrthoDB" id="1162264at2"/>
<name>A0A5S5CCL8_9FLAO</name>
<reference evidence="1 2" key="1">
    <citation type="submission" date="2019-07" db="EMBL/GenBank/DDBJ databases">
        <title>Genomic Encyclopedia of Archaeal and Bacterial Type Strains, Phase II (KMG-II): from individual species to whole genera.</title>
        <authorList>
            <person name="Goeker M."/>
        </authorList>
    </citation>
    <scope>NUCLEOTIDE SEQUENCE [LARGE SCALE GENOMIC DNA]</scope>
    <source>
        <strain evidence="1 2">DSM 17527</strain>
    </source>
</reference>
<dbReference type="AlphaFoldDB" id="A0A5S5CCL8"/>
<comment type="caution">
    <text evidence="1">The sequence shown here is derived from an EMBL/GenBank/DDBJ whole genome shotgun (WGS) entry which is preliminary data.</text>
</comment>